<proteinExistence type="predicted"/>
<dbReference type="Proteomes" id="UP000192132">
    <property type="component" value="Unassembled WGS sequence"/>
</dbReference>
<dbReference type="Pfam" id="PF02492">
    <property type="entry name" value="cobW"/>
    <property type="match status" value="1"/>
</dbReference>
<protein>
    <recommendedName>
        <fullName evidence="1">CobW/HypB/UreG nucleotide-binding domain-containing protein</fullName>
    </recommendedName>
</protein>
<dbReference type="Gene3D" id="3.40.50.300">
    <property type="entry name" value="P-loop containing nucleotide triphosphate hydrolases"/>
    <property type="match status" value="1"/>
</dbReference>
<dbReference type="PANTHER" id="PTHR13748">
    <property type="entry name" value="COBW-RELATED"/>
    <property type="match status" value="1"/>
</dbReference>
<dbReference type="GO" id="GO:0005737">
    <property type="term" value="C:cytoplasm"/>
    <property type="evidence" value="ECO:0007669"/>
    <property type="project" value="TreeGrafter"/>
</dbReference>
<dbReference type="STRING" id="1907941.BKE30_11030"/>
<dbReference type="InterPro" id="IPR051316">
    <property type="entry name" value="Zinc-reg_GTPase_activator"/>
</dbReference>
<gene>
    <name evidence="2" type="ORF">BKE30_11030</name>
</gene>
<keyword evidence="3" id="KW-1185">Reference proteome</keyword>
<reference evidence="2 3" key="1">
    <citation type="submission" date="2016-10" db="EMBL/GenBank/DDBJ databases">
        <title>Draft Genome sequence of Alkanindiges sp. strain H1.</title>
        <authorList>
            <person name="Subhash Y."/>
            <person name="Lee S."/>
        </authorList>
    </citation>
    <scope>NUCLEOTIDE SEQUENCE [LARGE SCALE GENOMIC DNA]</scope>
    <source>
        <strain evidence="2 3">H1</strain>
    </source>
</reference>
<evidence type="ECO:0000259" key="1">
    <source>
        <dbReference type="Pfam" id="PF02492"/>
    </source>
</evidence>
<dbReference type="AlphaFoldDB" id="A0A1S8CTW1"/>
<dbReference type="InterPro" id="IPR003495">
    <property type="entry name" value="CobW/HypB/UreG_nucleotide-bd"/>
</dbReference>
<dbReference type="OrthoDB" id="9808822at2"/>
<feature type="domain" description="CobW/HypB/UreG nucleotide-binding" evidence="1">
    <location>
        <begin position="10"/>
        <end position="178"/>
    </location>
</feature>
<comment type="caution">
    <text evidence="2">The sequence shown here is derived from an EMBL/GenBank/DDBJ whole genome shotgun (WGS) entry which is preliminary data.</text>
</comment>
<dbReference type="CDD" id="cd03112">
    <property type="entry name" value="CobW-like"/>
    <property type="match status" value="1"/>
</dbReference>
<sequence>MLKPLIQAVPTHIITGFLGAGKTTLLNGLLAQKPVGETWAVLINELGKIGVDQALIRQQDGIAIKEVIGGCLCCTSQLPMQVALSRLLQQAKPDRLFIEPTGLAHADQLIDQLSQSHWQTSLQLQAVVCVISATMLLAQRYRQHSTLISQLEVSDILLVSHAEEIQAAHEQAIQQLIAQYPKFEQQVYRVDQGRLDFKIIQQLPAVKPIQRQPLLNPLNISQSKVGPQSVELTQQQADSNALEPPFHYIEQALGHAVAGWCFPAAWQFEQQALIDCLLTACNWLRIKGVMHTEQGWIAINFTPTQLNYHSHDGFGDNRLEIIASTENGIENQSSTADWQAFERNLLARLRLPKVE</sequence>
<dbReference type="RefSeq" id="WP_076878663.1">
    <property type="nucleotide sequence ID" value="NZ_MLCN01000029.1"/>
</dbReference>
<organism evidence="2 3">
    <name type="scientific">Alkanindiges hydrocarboniclasticus</name>
    <dbReference type="NCBI Taxonomy" id="1907941"/>
    <lineage>
        <taxon>Bacteria</taxon>
        <taxon>Pseudomonadati</taxon>
        <taxon>Pseudomonadota</taxon>
        <taxon>Gammaproteobacteria</taxon>
        <taxon>Moraxellales</taxon>
        <taxon>Moraxellaceae</taxon>
        <taxon>Alkanindiges</taxon>
    </lineage>
</organism>
<accession>A0A1S8CTW1</accession>
<dbReference type="PANTHER" id="PTHR13748:SF46">
    <property type="entry name" value="ZINC CHAPERONE YEIR"/>
    <property type="match status" value="1"/>
</dbReference>
<name>A0A1S8CTW1_9GAMM</name>
<dbReference type="EMBL" id="MLCN01000029">
    <property type="protein sequence ID" value="ONG38700.1"/>
    <property type="molecule type" value="Genomic_DNA"/>
</dbReference>
<dbReference type="InterPro" id="IPR027417">
    <property type="entry name" value="P-loop_NTPase"/>
</dbReference>
<dbReference type="SUPFAM" id="SSF52540">
    <property type="entry name" value="P-loop containing nucleoside triphosphate hydrolases"/>
    <property type="match status" value="1"/>
</dbReference>
<evidence type="ECO:0000313" key="2">
    <source>
        <dbReference type="EMBL" id="ONG38700.1"/>
    </source>
</evidence>
<evidence type="ECO:0000313" key="3">
    <source>
        <dbReference type="Proteomes" id="UP000192132"/>
    </source>
</evidence>